<dbReference type="AlphaFoldDB" id="A0ABD4UC84"/>
<reference evidence="1 2" key="2">
    <citation type="journal article" date="2017" name="Front. Microbiol.">
        <title>Genomics Reveals a Unique Clone of Burkholderia cenocepacia Harboring an Actively Excising Novel Genomic Island.</title>
        <authorList>
            <person name="Patil P.P."/>
            <person name="Mali S."/>
            <person name="Midha S."/>
            <person name="Gautam V."/>
            <person name="Dash L."/>
            <person name="Kumar S."/>
            <person name="Shastri J."/>
            <person name="Singhal L."/>
            <person name="Patil P.B."/>
        </authorList>
    </citation>
    <scope>NUCLEOTIDE SEQUENCE [LARGE SCALE GENOMIC DNA]</scope>
    <source>
        <strain evidence="1 2">BC-19</strain>
    </source>
</reference>
<evidence type="ECO:0000313" key="2">
    <source>
        <dbReference type="Proteomes" id="UP000191686"/>
    </source>
</evidence>
<protein>
    <submittedName>
        <fullName evidence="1">Uncharacterized protein</fullName>
    </submittedName>
</protein>
<gene>
    <name evidence="1" type="ORF">UE95_012245</name>
</gene>
<evidence type="ECO:0000313" key="1">
    <source>
        <dbReference type="EMBL" id="MCW3712057.1"/>
    </source>
</evidence>
<dbReference type="EMBL" id="JYMX02000008">
    <property type="protein sequence ID" value="MCW3712057.1"/>
    <property type="molecule type" value="Genomic_DNA"/>
</dbReference>
<accession>A0ABD4UC84</accession>
<sequence length="165" mass="18667">MIEAIKKFANGYRAVGIQATMGMEGHGFIATIMKDGRVIGQAKDYGDGGSTHLDFPLREDVDALLSYARSLFPDYQYATDDMFFGALIDYELAIKKLRTAAKKKLMQADETKVDQHGVAESYVSWNMTDTPENRARILAQQPNTVFLNDELNDWEELKAPRKPRR</sequence>
<name>A0ABD4UC84_9BURK</name>
<reference evidence="1 2" key="1">
    <citation type="journal article" date="2017" name="Front. Microbiol.">
        <title>Genomics reveals a unique clone of Burkholderia cenocepacia harbouring an actively excising novel genomic island.</title>
        <authorList>
            <person name="Patil P."/>
            <person name="Mali S."/>
            <person name="Midha S."/>
            <person name="Gautam V."/>
            <person name="Dash L."/>
            <person name="Kumar S."/>
            <person name="Shastri J."/>
            <person name="Singhal L."/>
            <person name="Patil P.B."/>
        </authorList>
    </citation>
    <scope>NUCLEOTIDE SEQUENCE [LARGE SCALE GENOMIC DNA]</scope>
    <source>
        <strain evidence="1 2">BC-19</strain>
    </source>
</reference>
<dbReference type="RefSeq" id="WP_080324626.1">
    <property type="nucleotide sequence ID" value="NZ_JAIMHC010000001.1"/>
</dbReference>
<dbReference type="Proteomes" id="UP000191686">
    <property type="component" value="Unassembled WGS sequence"/>
</dbReference>
<proteinExistence type="predicted"/>
<comment type="caution">
    <text evidence="1">The sequence shown here is derived from an EMBL/GenBank/DDBJ whole genome shotgun (WGS) entry which is preliminary data.</text>
</comment>
<organism evidence="1 2">
    <name type="scientific">Burkholderia cenocepacia</name>
    <dbReference type="NCBI Taxonomy" id="95486"/>
    <lineage>
        <taxon>Bacteria</taxon>
        <taxon>Pseudomonadati</taxon>
        <taxon>Pseudomonadota</taxon>
        <taxon>Betaproteobacteria</taxon>
        <taxon>Burkholderiales</taxon>
        <taxon>Burkholderiaceae</taxon>
        <taxon>Burkholderia</taxon>
        <taxon>Burkholderia cepacia complex</taxon>
    </lineage>
</organism>